<proteinExistence type="predicted"/>
<reference evidence="6" key="1">
    <citation type="journal article" date="2020" name="Stud. Mycol.">
        <title>101 Dothideomycetes genomes: a test case for predicting lifestyles and emergence of pathogens.</title>
        <authorList>
            <person name="Haridas S."/>
            <person name="Albert R."/>
            <person name="Binder M."/>
            <person name="Bloem J."/>
            <person name="Labutti K."/>
            <person name="Salamov A."/>
            <person name="Andreopoulos B."/>
            <person name="Baker S."/>
            <person name="Barry K."/>
            <person name="Bills G."/>
            <person name="Bluhm B."/>
            <person name="Cannon C."/>
            <person name="Castanera R."/>
            <person name="Culley D."/>
            <person name="Daum C."/>
            <person name="Ezra D."/>
            <person name="Gonzalez J."/>
            <person name="Henrissat B."/>
            <person name="Kuo A."/>
            <person name="Liang C."/>
            <person name="Lipzen A."/>
            <person name="Lutzoni F."/>
            <person name="Magnuson J."/>
            <person name="Mondo S."/>
            <person name="Nolan M."/>
            <person name="Ohm R."/>
            <person name="Pangilinan J."/>
            <person name="Park H.-J."/>
            <person name="Ramirez L."/>
            <person name="Alfaro M."/>
            <person name="Sun H."/>
            <person name="Tritt A."/>
            <person name="Yoshinaga Y."/>
            <person name="Zwiers L.-H."/>
            <person name="Turgeon B."/>
            <person name="Goodwin S."/>
            <person name="Spatafora J."/>
            <person name="Crous P."/>
            <person name="Grigoriev I."/>
        </authorList>
    </citation>
    <scope>NUCLEOTIDE SEQUENCE</scope>
    <source>
        <strain evidence="6">ATCC 16933</strain>
    </source>
</reference>
<evidence type="ECO:0000256" key="2">
    <source>
        <dbReference type="ARBA" id="ARBA00022801"/>
    </source>
</evidence>
<dbReference type="InterPro" id="IPR001087">
    <property type="entry name" value="GDSL"/>
</dbReference>
<dbReference type="GO" id="GO:0005576">
    <property type="term" value="C:extracellular region"/>
    <property type="evidence" value="ECO:0007669"/>
    <property type="project" value="InterPro"/>
</dbReference>
<dbReference type="OrthoDB" id="1600564at2759"/>
<protein>
    <recommendedName>
        <fullName evidence="5">CBM1 domain-containing protein</fullName>
    </recommendedName>
</protein>
<dbReference type="AlphaFoldDB" id="A0A6A6NYT4"/>
<evidence type="ECO:0000256" key="4">
    <source>
        <dbReference type="SAM" id="SignalP"/>
    </source>
</evidence>
<evidence type="ECO:0000259" key="5">
    <source>
        <dbReference type="PROSITE" id="PS51164"/>
    </source>
</evidence>
<dbReference type="InterPro" id="IPR000254">
    <property type="entry name" value="CBD"/>
</dbReference>
<dbReference type="PANTHER" id="PTHR45648">
    <property type="entry name" value="GDSL LIPASE/ACYLHYDROLASE FAMILY PROTEIN (AFU_ORTHOLOGUE AFUA_4G14700)"/>
    <property type="match status" value="1"/>
</dbReference>
<dbReference type="GO" id="GO:0005975">
    <property type="term" value="P:carbohydrate metabolic process"/>
    <property type="evidence" value="ECO:0007669"/>
    <property type="project" value="InterPro"/>
</dbReference>
<dbReference type="Pfam" id="PF00734">
    <property type="entry name" value="CBM_1"/>
    <property type="match status" value="1"/>
</dbReference>
<keyword evidence="2" id="KW-0378">Hydrolase</keyword>
<dbReference type="SUPFAM" id="SSF57180">
    <property type="entry name" value="Cellulose-binding domain"/>
    <property type="match status" value="1"/>
</dbReference>
<dbReference type="CDD" id="cd01846">
    <property type="entry name" value="fatty_acyltransferase_like"/>
    <property type="match status" value="1"/>
</dbReference>
<dbReference type="GO" id="GO:0016788">
    <property type="term" value="F:hydrolase activity, acting on ester bonds"/>
    <property type="evidence" value="ECO:0007669"/>
    <property type="project" value="InterPro"/>
</dbReference>
<evidence type="ECO:0000256" key="1">
    <source>
        <dbReference type="ARBA" id="ARBA00022729"/>
    </source>
</evidence>
<evidence type="ECO:0000313" key="7">
    <source>
        <dbReference type="Proteomes" id="UP000799766"/>
    </source>
</evidence>
<organism evidence="6 7">
    <name type="scientific">Lineolata rhizophorae</name>
    <dbReference type="NCBI Taxonomy" id="578093"/>
    <lineage>
        <taxon>Eukaryota</taxon>
        <taxon>Fungi</taxon>
        <taxon>Dikarya</taxon>
        <taxon>Ascomycota</taxon>
        <taxon>Pezizomycotina</taxon>
        <taxon>Dothideomycetes</taxon>
        <taxon>Dothideomycetes incertae sedis</taxon>
        <taxon>Lineolatales</taxon>
        <taxon>Lineolataceae</taxon>
        <taxon>Lineolata</taxon>
    </lineage>
</organism>
<dbReference type="InterPro" id="IPR035971">
    <property type="entry name" value="CBD_sf"/>
</dbReference>
<feature type="domain" description="CBM1" evidence="5">
    <location>
        <begin position="16"/>
        <end position="52"/>
    </location>
</feature>
<dbReference type="InterPro" id="IPR036514">
    <property type="entry name" value="SGNH_hydro_sf"/>
</dbReference>
<feature type="signal peptide" evidence="4">
    <location>
        <begin position="1"/>
        <end position="19"/>
    </location>
</feature>
<dbReference type="SMART" id="SM00236">
    <property type="entry name" value="fCBD"/>
    <property type="match status" value="1"/>
</dbReference>
<accession>A0A6A6NYT4</accession>
<dbReference type="Pfam" id="PF00657">
    <property type="entry name" value="Lipase_GDSL"/>
    <property type="match status" value="1"/>
</dbReference>
<dbReference type="InterPro" id="IPR051058">
    <property type="entry name" value="GDSL_Est/Lipase"/>
</dbReference>
<keyword evidence="7" id="KW-1185">Reference proteome</keyword>
<evidence type="ECO:0000313" key="6">
    <source>
        <dbReference type="EMBL" id="KAF2456920.1"/>
    </source>
</evidence>
<gene>
    <name evidence="6" type="ORF">BDY21DRAFT_386323</name>
</gene>
<dbReference type="PANTHER" id="PTHR45648:SF22">
    <property type="entry name" value="GDSL LIPASE_ACYLHYDROLASE FAMILY PROTEIN (AFU_ORTHOLOGUE AFUA_4G14700)"/>
    <property type="match status" value="1"/>
</dbReference>
<dbReference type="Gene3D" id="3.40.50.1110">
    <property type="entry name" value="SGNH hydrolase"/>
    <property type="match status" value="1"/>
</dbReference>
<name>A0A6A6NYT4_9PEZI</name>
<keyword evidence="1 4" id="KW-0732">Signal</keyword>
<dbReference type="EMBL" id="MU001682">
    <property type="protein sequence ID" value="KAF2456920.1"/>
    <property type="molecule type" value="Genomic_DNA"/>
</dbReference>
<evidence type="ECO:0000256" key="3">
    <source>
        <dbReference type="SAM" id="MobiDB-lite"/>
    </source>
</evidence>
<dbReference type="Proteomes" id="UP000799766">
    <property type="component" value="Unassembled WGS sequence"/>
</dbReference>
<feature type="region of interest" description="Disordered" evidence="3">
    <location>
        <begin position="70"/>
        <end position="100"/>
    </location>
</feature>
<feature type="chain" id="PRO_5025400853" description="CBM1 domain-containing protein" evidence="4">
    <location>
        <begin position="20"/>
        <end position="379"/>
    </location>
</feature>
<sequence>MRNFAIAAGALLAASSASAQFTQCGGIEYNGATTCSAGLTCAYINDYWWNCIPTSMTTLLPLPPTGITAIPTGNPPSVSLPDAPSQTPRPPATGVTSMPSGPTGTTNYLVSFGDSYSQTGFDPDGTLANDQNPLGNPEFPGWTTSGGRNWIGYLLSAFNSSVLWNYNFADGGATTSAELIEPYEPTVQSFVDQVQLFRQGVSAHPYEAPWSSANTLFAVWMGVNDVGNGWYRDDWDGLVPQIMDVYFDQLDLMYDVGGRNFALLNVPPINRSPMMQEQGAASADSEADAITQYNAALSAAAAAWQSEHPGTNVVMVDTQRPFNTAMDDPSAYGAENASCYDEDGETCLWWNDYHPAMAIHRLVAGAVAEAYGGPFFTAE</sequence>
<dbReference type="PROSITE" id="PS51164">
    <property type="entry name" value="CBM1_2"/>
    <property type="match status" value="1"/>
</dbReference>
<dbReference type="SUPFAM" id="SSF52266">
    <property type="entry name" value="SGNH hydrolase"/>
    <property type="match status" value="1"/>
</dbReference>
<dbReference type="GO" id="GO:0030248">
    <property type="term" value="F:cellulose binding"/>
    <property type="evidence" value="ECO:0007669"/>
    <property type="project" value="InterPro"/>
</dbReference>